<dbReference type="InterPro" id="IPR002324">
    <property type="entry name" value="Cyt_c_ID"/>
</dbReference>
<gene>
    <name evidence="9" type="ORF">F7Q92_10725</name>
</gene>
<keyword evidence="7" id="KW-0732">Signal</keyword>
<feature type="binding site" description="covalent" evidence="6">
    <location>
        <position position="36"/>
    </location>
    <ligand>
        <name>heme c</name>
        <dbReference type="ChEBI" id="CHEBI:61717"/>
    </ligand>
</feature>
<dbReference type="RefSeq" id="WP_151124142.1">
    <property type="nucleotide sequence ID" value="NZ_CP088081.1"/>
</dbReference>
<dbReference type="InterPro" id="IPR009056">
    <property type="entry name" value="Cyt_c-like_dom"/>
</dbReference>
<keyword evidence="3 6" id="KW-0479">Metal-binding</keyword>
<evidence type="ECO:0000256" key="1">
    <source>
        <dbReference type="ARBA" id="ARBA00022448"/>
    </source>
</evidence>
<reference evidence="9 10" key="1">
    <citation type="submission" date="2019-09" db="EMBL/GenBank/DDBJ databases">
        <title>Draft genome sequences of 48 bacterial type strains from the CCUG.</title>
        <authorList>
            <person name="Tunovic T."/>
            <person name="Pineiro-Iglesias B."/>
            <person name="Unosson C."/>
            <person name="Inganas E."/>
            <person name="Ohlen M."/>
            <person name="Cardew S."/>
            <person name="Jensie-Markopoulos S."/>
            <person name="Salva-Serra F."/>
            <person name="Jaen-Luchoro D."/>
            <person name="Karlsson R."/>
            <person name="Svensson-Stadler L."/>
            <person name="Chun J."/>
            <person name="Moore E."/>
        </authorList>
    </citation>
    <scope>NUCLEOTIDE SEQUENCE [LARGE SCALE GENOMIC DNA]</scope>
    <source>
        <strain evidence="9 10">CCUG 30977</strain>
    </source>
</reference>
<evidence type="ECO:0000256" key="2">
    <source>
        <dbReference type="ARBA" id="ARBA00022617"/>
    </source>
</evidence>
<evidence type="ECO:0000256" key="7">
    <source>
        <dbReference type="SAM" id="SignalP"/>
    </source>
</evidence>
<dbReference type="PROSITE" id="PS51007">
    <property type="entry name" value="CYTC"/>
    <property type="match status" value="1"/>
</dbReference>
<keyword evidence="5 6" id="KW-0408">Iron</keyword>
<organism evidence="9 10">
    <name type="scientific">Ideonella dechloratans</name>
    <dbReference type="NCBI Taxonomy" id="36863"/>
    <lineage>
        <taxon>Bacteria</taxon>
        <taxon>Pseudomonadati</taxon>
        <taxon>Pseudomonadota</taxon>
        <taxon>Betaproteobacteria</taxon>
        <taxon>Burkholderiales</taxon>
        <taxon>Sphaerotilaceae</taxon>
        <taxon>Ideonella</taxon>
    </lineage>
</organism>
<dbReference type="AlphaFoldDB" id="A0A643FE83"/>
<dbReference type="Pfam" id="PF00034">
    <property type="entry name" value="Cytochrom_C"/>
    <property type="match status" value="1"/>
</dbReference>
<keyword evidence="1" id="KW-0813">Transport</keyword>
<accession>A0A643FE83</accession>
<protein>
    <submittedName>
        <fullName evidence="9">C-type cytochrome</fullName>
    </submittedName>
</protein>
<evidence type="ECO:0000256" key="6">
    <source>
        <dbReference type="PIRSR" id="PIRSR602324-1"/>
    </source>
</evidence>
<dbReference type="Proteomes" id="UP000430120">
    <property type="component" value="Unassembled WGS sequence"/>
</dbReference>
<evidence type="ECO:0000256" key="5">
    <source>
        <dbReference type="ARBA" id="ARBA00023004"/>
    </source>
</evidence>
<evidence type="ECO:0000313" key="9">
    <source>
        <dbReference type="EMBL" id="KAB0582056.1"/>
    </source>
</evidence>
<keyword evidence="2 6" id="KW-0349">Heme</keyword>
<dbReference type="OrthoDB" id="9814063at2"/>
<dbReference type="SUPFAM" id="SSF46626">
    <property type="entry name" value="Cytochrome c"/>
    <property type="match status" value="1"/>
</dbReference>
<dbReference type="InterPro" id="IPR036909">
    <property type="entry name" value="Cyt_c-like_dom_sf"/>
</dbReference>
<evidence type="ECO:0000313" key="10">
    <source>
        <dbReference type="Proteomes" id="UP000430120"/>
    </source>
</evidence>
<dbReference type="EMBL" id="VZPB01000022">
    <property type="protein sequence ID" value="KAB0582056.1"/>
    <property type="molecule type" value="Genomic_DNA"/>
</dbReference>
<feature type="domain" description="Cytochrome c" evidence="8">
    <location>
        <begin position="17"/>
        <end position="102"/>
    </location>
</feature>
<dbReference type="GO" id="GO:0020037">
    <property type="term" value="F:heme binding"/>
    <property type="evidence" value="ECO:0007669"/>
    <property type="project" value="InterPro"/>
</dbReference>
<dbReference type="Gene3D" id="1.10.760.10">
    <property type="entry name" value="Cytochrome c-like domain"/>
    <property type="match status" value="1"/>
</dbReference>
<feature type="binding site" description="covalent" evidence="6">
    <location>
        <position position="81"/>
    </location>
    <ligand>
        <name>heme c</name>
        <dbReference type="ChEBI" id="CHEBI:61717"/>
    </ligand>
</feature>
<comment type="PTM">
    <text evidence="6">Binds 1 heme c group covalently per subunit.</text>
</comment>
<sequence length="103" mass="10835">MKQLLPAALLWLSASTVLAAPNAQALATSKNCLACHAVDRKLVGPSYQDVAARYAGQKDAVSRLAEKIQKGGSGSWGPVPMPANPVTPEEAQTLASWVLSHKK</sequence>
<comment type="caution">
    <text evidence="9">The sequence shown here is derived from an EMBL/GenBank/DDBJ whole genome shotgun (WGS) entry which is preliminary data.</text>
</comment>
<evidence type="ECO:0000259" key="8">
    <source>
        <dbReference type="PROSITE" id="PS51007"/>
    </source>
</evidence>
<dbReference type="GO" id="GO:0005506">
    <property type="term" value="F:iron ion binding"/>
    <property type="evidence" value="ECO:0007669"/>
    <property type="project" value="InterPro"/>
</dbReference>
<dbReference type="GO" id="GO:0009055">
    <property type="term" value="F:electron transfer activity"/>
    <property type="evidence" value="ECO:0007669"/>
    <property type="project" value="InterPro"/>
</dbReference>
<keyword evidence="10" id="KW-1185">Reference proteome</keyword>
<evidence type="ECO:0000256" key="4">
    <source>
        <dbReference type="ARBA" id="ARBA00022982"/>
    </source>
</evidence>
<keyword evidence="4" id="KW-0249">Electron transport</keyword>
<proteinExistence type="predicted"/>
<name>A0A643FE83_IDEDE</name>
<feature type="binding site" description="covalent" evidence="6">
    <location>
        <position position="32"/>
    </location>
    <ligand>
        <name>heme c</name>
        <dbReference type="ChEBI" id="CHEBI:61717"/>
    </ligand>
</feature>
<evidence type="ECO:0000256" key="3">
    <source>
        <dbReference type="ARBA" id="ARBA00022723"/>
    </source>
</evidence>
<dbReference type="PRINTS" id="PR00606">
    <property type="entry name" value="CYTCHROMECID"/>
</dbReference>
<feature type="chain" id="PRO_5024868470" evidence="7">
    <location>
        <begin position="20"/>
        <end position="103"/>
    </location>
</feature>
<feature type="signal peptide" evidence="7">
    <location>
        <begin position="1"/>
        <end position="19"/>
    </location>
</feature>